<accession>A0ABT1WLV9</accession>
<reference evidence="2" key="1">
    <citation type="submission" date="2022-07" db="EMBL/GenBank/DDBJ databases">
        <authorList>
            <person name="Jung M.-Y."/>
            <person name="Lee M."/>
        </authorList>
    </citation>
    <scope>NUCLEOTIDE SEQUENCE</scope>
    <source>
        <strain evidence="2">S8</strain>
    </source>
</reference>
<name>A0ABT1WLV9_9LACT</name>
<keyword evidence="3" id="KW-1185">Reference proteome</keyword>
<reference evidence="2" key="3">
    <citation type="journal article" date="2023" name="Microbiol. Resour. Announc.">
        <title>Draft Genome Sequence of Granulicatella sp. Strain S8, Isolated from a Marine Fish, Seriola quinqueradiata.</title>
        <authorList>
            <person name="Lee M."/>
            <person name="Farooq A."/>
            <person name="Jeong J.B."/>
            <person name="Jung M.Y."/>
        </authorList>
    </citation>
    <scope>NUCLEOTIDE SEQUENCE</scope>
    <source>
        <strain evidence="2">S8</strain>
    </source>
</reference>
<comment type="caution">
    <text evidence="2">The sequence shown here is derived from an EMBL/GenBank/DDBJ whole genome shotgun (WGS) entry which is preliminary data.</text>
</comment>
<feature type="coiled-coil region" evidence="1">
    <location>
        <begin position="1"/>
        <end position="28"/>
    </location>
</feature>
<evidence type="ECO:0000313" key="2">
    <source>
        <dbReference type="EMBL" id="MCQ9209178.1"/>
    </source>
</evidence>
<evidence type="ECO:0000313" key="3">
    <source>
        <dbReference type="Proteomes" id="UP001059480"/>
    </source>
</evidence>
<keyword evidence="1" id="KW-0175">Coiled coil</keyword>
<organism evidence="2 3">
    <name type="scientific">Granulicatella seriolae</name>
    <dbReference type="NCBI Taxonomy" id="2967226"/>
    <lineage>
        <taxon>Bacteria</taxon>
        <taxon>Bacillati</taxon>
        <taxon>Bacillota</taxon>
        <taxon>Bacilli</taxon>
        <taxon>Lactobacillales</taxon>
        <taxon>Carnobacteriaceae</taxon>
        <taxon>Granulicatella</taxon>
    </lineage>
</organism>
<gene>
    <name evidence="2" type="ORF">NPA36_01180</name>
</gene>
<protein>
    <recommendedName>
        <fullName evidence="4">DNA-binding protein</fullName>
    </recommendedName>
</protein>
<dbReference type="EMBL" id="JANHNZ010000001">
    <property type="protein sequence ID" value="MCQ9209178.1"/>
    <property type="molecule type" value="Genomic_DNA"/>
</dbReference>
<dbReference type="RefSeq" id="WP_256944287.1">
    <property type="nucleotide sequence ID" value="NZ_JANHNZ010000001.1"/>
</dbReference>
<dbReference type="Proteomes" id="UP001059480">
    <property type="component" value="Unassembled WGS sequence"/>
</dbReference>
<sequence length="104" mass="12686">MKMDKELKKKLRKELMQLLNEYPDWMEDETSPVYSEIQALGEVLSEERSKNIYFSLDNFTDEQYLYLLNIGLTNLQIQKSLYFDPSEFIEWRKQNGYWRTKDNE</sequence>
<evidence type="ECO:0008006" key="4">
    <source>
        <dbReference type="Google" id="ProtNLM"/>
    </source>
</evidence>
<proteinExistence type="predicted"/>
<evidence type="ECO:0000256" key="1">
    <source>
        <dbReference type="SAM" id="Coils"/>
    </source>
</evidence>
<reference evidence="2" key="2">
    <citation type="journal article" date="2023" name="Curr. Microbiol.">
        <title>Granulicatella seriolae sp. nov., a Novel Facultative Anaerobe Isolated from Yellowtail Marine Fish.</title>
        <authorList>
            <person name="Lee M."/>
            <person name="Choi Y.J."/>
            <person name="Farooq A."/>
            <person name="Jeong J.B."/>
            <person name="Jung M.Y."/>
        </authorList>
    </citation>
    <scope>NUCLEOTIDE SEQUENCE</scope>
    <source>
        <strain evidence="2">S8</strain>
    </source>
</reference>